<accession>A0A8J5JBA9</accession>
<dbReference type="Proteomes" id="UP000747542">
    <property type="component" value="Unassembled WGS sequence"/>
</dbReference>
<comment type="caution">
    <text evidence="2">The sequence shown here is derived from an EMBL/GenBank/DDBJ whole genome shotgun (WGS) entry which is preliminary data.</text>
</comment>
<dbReference type="AlphaFoldDB" id="A0A8J5JBA9"/>
<evidence type="ECO:0000256" key="1">
    <source>
        <dbReference type="SAM" id="MobiDB-lite"/>
    </source>
</evidence>
<gene>
    <name evidence="2" type="ORF">Hamer_G026038</name>
</gene>
<reference evidence="2" key="1">
    <citation type="journal article" date="2021" name="Sci. Adv.">
        <title>The American lobster genome reveals insights on longevity, neural, and immune adaptations.</title>
        <authorList>
            <person name="Polinski J.M."/>
            <person name="Zimin A.V."/>
            <person name="Clark K.F."/>
            <person name="Kohn A.B."/>
            <person name="Sadowski N."/>
            <person name="Timp W."/>
            <person name="Ptitsyn A."/>
            <person name="Khanna P."/>
            <person name="Romanova D.Y."/>
            <person name="Williams P."/>
            <person name="Greenwood S.J."/>
            <person name="Moroz L.L."/>
            <person name="Walt D.R."/>
            <person name="Bodnar A.G."/>
        </authorList>
    </citation>
    <scope>NUCLEOTIDE SEQUENCE</scope>
    <source>
        <strain evidence="2">GMGI-L3</strain>
    </source>
</reference>
<evidence type="ECO:0000313" key="2">
    <source>
        <dbReference type="EMBL" id="KAG7154965.1"/>
    </source>
</evidence>
<keyword evidence="3" id="KW-1185">Reference proteome</keyword>
<evidence type="ECO:0000313" key="3">
    <source>
        <dbReference type="Proteomes" id="UP000747542"/>
    </source>
</evidence>
<feature type="region of interest" description="Disordered" evidence="1">
    <location>
        <begin position="1"/>
        <end position="22"/>
    </location>
</feature>
<sequence>MSDVQEWQYGASEMADSNRNGKQYQGWQTVTGMADSNRDGKVTTSGMANNTFSDGRHIGTCHCPSLSTIICTCHCQPSLAPVSHPGLASGTLSHHWHPALRILTTIYTHRHPSLGTHHWDPLIIGVALPFLVRLLTRETKSCIHLPGDVVLVVLVIVDVVSLNRRLCTSADEVSDNFTTGCIADSEPPTPTVQA</sequence>
<protein>
    <submittedName>
        <fullName evidence="2">Uncharacterized protein</fullName>
    </submittedName>
</protein>
<dbReference type="EMBL" id="JAHLQT010043243">
    <property type="protein sequence ID" value="KAG7154965.1"/>
    <property type="molecule type" value="Genomic_DNA"/>
</dbReference>
<proteinExistence type="predicted"/>
<name>A0A8J5JBA9_HOMAM</name>
<feature type="non-terminal residue" evidence="2">
    <location>
        <position position="194"/>
    </location>
</feature>
<organism evidence="2 3">
    <name type="scientific">Homarus americanus</name>
    <name type="common">American lobster</name>
    <dbReference type="NCBI Taxonomy" id="6706"/>
    <lineage>
        <taxon>Eukaryota</taxon>
        <taxon>Metazoa</taxon>
        <taxon>Ecdysozoa</taxon>
        <taxon>Arthropoda</taxon>
        <taxon>Crustacea</taxon>
        <taxon>Multicrustacea</taxon>
        <taxon>Malacostraca</taxon>
        <taxon>Eumalacostraca</taxon>
        <taxon>Eucarida</taxon>
        <taxon>Decapoda</taxon>
        <taxon>Pleocyemata</taxon>
        <taxon>Astacidea</taxon>
        <taxon>Nephropoidea</taxon>
        <taxon>Nephropidae</taxon>
        <taxon>Homarus</taxon>
    </lineage>
</organism>